<organism evidence="2 3">
    <name type="scientific">Chitinivibrio alkaliphilus ACht1</name>
    <dbReference type="NCBI Taxonomy" id="1313304"/>
    <lineage>
        <taxon>Bacteria</taxon>
        <taxon>Pseudomonadati</taxon>
        <taxon>Fibrobacterota</taxon>
        <taxon>Chitinivibrionia</taxon>
        <taxon>Chitinivibrionales</taxon>
        <taxon>Chitinivibrionaceae</taxon>
        <taxon>Chitinivibrio</taxon>
    </lineage>
</organism>
<evidence type="ECO:0000256" key="1">
    <source>
        <dbReference type="SAM" id="Phobius"/>
    </source>
</evidence>
<keyword evidence="1" id="KW-0812">Transmembrane</keyword>
<dbReference type="STRING" id="1313304.CALK_0759"/>
<feature type="transmembrane region" description="Helical" evidence="1">
    <location>
        <begin position="30"/>
        <end position="55"/>
    </location>
</feature>
<feature type="transmembrane region" description="Helical" evidence="1">
    <location>
        <begin position="109"/>
        <end position="129"/>
    </location>
</feature>
<dbReference type="Proteomes" id="UP000017148">
    <property type="component" value="Unassembled WGS sequence"/>
</dbReference>
<protein>
    <submittedName>
        <fullName evidence="2">Uncharacterized protein</fullName>
    </submittedName>
</protein>
<name>U7D6Z2_9BACT</name>
<feature type="transmembrane region" description="Helical" evidence="1">
    <location>
        <begin position="162"/>
        <end position="178"/>
    </location>
</feature>
<proteinExistence type="predicted"/>
<dbReference type="RefSeq" id="WP_022636275.1">
    <property type="nucleotide sequence ID" value="NZ_ASJR01000005.1"/>
</dbReference>
<keyword evidence="1" id="KW-1133">Transmembrane helix</keyword>
<sequence>MSQKKDQARENLSIIRDTLDISEGARYFRIILLAFGTYFMVSAGSILATIILLFQMHQADVAVSNLLLVGGAVLFLLTFLKVRCIQAAADKNGVPLGTLIENSILTTRFIAFYTPHIITAVTVITYLIYAGHSVYVIPALLFIFGYSTNSMGVLFHLSCYTRLAYLFIGVAVLGLFFLMGHPWIFAGLGFGVVLFAGGVDIAMQRKRVLP</sequence>
<reference evidence="2 3" key="1">
    <citation type="journal article" date="2013" name="Environ. Microbiol.">
        <title>Genome analysis of Chitinivibrio alkaliphilus gen. nov., sp. nov., a novel extremely haloalkaliphilic anaerobic chitinolytic bacterium from the candidate phylum Termite Group 3.</title>
        <authorList>
            <person name="Sorokin D.Y."/>
            <person name="Gumerov V.M."/>
            <person name="Rakitin A.L."/>
            <person name="Beletsky A.V."/>
            <person name="Damste J.S."/>
            <person name="Muyzer G."/>
            <person name="Mardanov A.V."/>
            <person name="Ravin N.V."/>
        </authorList>
    </citation>
    <scope>NUCLEOTIDE SEQUENCE [LARGE SCALE GENOMIC DNA]</scope>
    <source>
        <strain evidence="2 3">ACht1</strain>
    </source>
</reference>
<comment type="caution">
    <text evidence="2">The sequence shown here is derived from an EMBL/GenBank/DDBJ whole genome shotgun (WGS) entry which is preliminary data.</text>
</comment>
<feature type="transmembrane region" description="Helical" evidence="1">
    <location>
        <begin position="61"/>
        <end position="80"/>
    </location>
</feature>
<dbReference type="AlphaFoldDB" id="U7D6Z2"/>
<keyword evidence="3" id="KW-1185">Reference proteome</keyword>
<feature type="transmembrane region" description="Helical" evidence="1">
    <location>
        <begin position="135"/>
        <end position="155"/>
    </location>
</feature>
<evidence type="ECO:0000313" key="3">
    <source>
        <dbReference type="Proteomes" id="UP000017148"/>
    </source>
</evidence>
<accession>U7D6Z2</accession>
<evidence type="ECO:0000313" key="2">
    <source>
        <dbReference type="EMBL" id="ERP38740.1"/>
    </source>
</evidence>
<keyword evidence="1" id="KW-0472">Membrane</keyword>
<dbReference type="EMBL" id="ASJR01000005">
    <property type="protein sequence ID" value="ERP38740.1"/>
    <property type="molecule type" value="Genomic_DNA"/>
</dbReference>
<gene>
    <name evidence="2" type="ORF">CALK_0759</name>
</gene>